<dbReference type="InterPro" id="IPR043128">
    <property type="entry name" value="Rev_trsase/Diguanyl_cyclase"/>
</dbReference>
<dbReference type="SMART" id="SM00267">
    <property type="entry name" value="GGDEF"/>
    <property type="match status" value="1"/>
</dbReference>
<feature type="domain" description="GGDEF" evidence="3">
    <location>
        <begin position="399"/>
        <end position="531"/>
    </location>
</feature>
<keyword evidence="5" id="KW-1185">Reference proteome</keyword>
<dbReference type="InterPro" id="IPR011990">
    <property type="entry name" value="TPR-like_helical_dom_sf"/>
</dbReference>
<dbReference type="Pfam" id="PF00990">
    <property type="entry name" value="GGDEF"/>
    <property type="match status" value="1"/>
</dbReference>
<reference evidence="4" key="1">
    <citation type="submission" date="2021-11" db="EMBL/GenBank/DDBJ databases">
        <authorList>
            <person name="Rodrigo-Torres L."/>
            <person name="Arahal R. D."/>
            <person name="Lucena T."/>
        </authorList>
    </citation>
    <scope>NUCLEOTIDE SEQUENCE</scope>
    <source>
        <strain evidence="4">CECT 7928</strain>
    </source>
</reference>
<dbReference type="Gene3D" id="3.30.70.270">
    <property type="match status" value="1"/>
</dbReference>
<dbReference type="EC" id="2.7.7.65" evidence="1"/>
<dbReference type="SUPFAM" id="SSF48452">
    <property type="entry name" value="TPR-like"/>
    <property type="match status" value="1"/>
</dbReference>
<dbReference type="EMBL" id="CAKLDM010000001">
    <property type="protein sequence ID" value="CAH0537625.1"/>
    <property type="molecule type" value="Genomic_DNA"/>
</dbReference>
<evidence type="ECO:0000259" key="3">
    <source>
        <dbReference type="PROSITE" id="PS50887"/>
    </source>
</evidence>
<dbReference type="InterPro" id="IPR029787">
    <property type="entry name" value="Nucleotide_cyclase"/>
</dbReference>
<sequence length="531" mass="61086">MQLQMDTLLEKVSDSGLDATSVDGEDAVSFWEHVRNHIVTTPSERALCYAISAKYRHELKQHQETIEELLLALNLLEQPDNTEFVLFVKHWLSKAFVEQGNYQLALNEYISSSIIAVEKGFIDQYVQAVMGMGNLCFFYGDYSRALSYYQKIDGIDHAIKSRTLRLKYKIYQLSCYIELKKTKLAKQLLLECIDLSILISNKSLSVRVCILQARLYRHEKEYRKSLLSLAEARKNVHEGETNNIASLLQMEIALSLYQINKVQVAKLLMNNVSKKIDSVDSPVLQKTLSASLSYLYEQLDSYQQALHYEEKGYQTEIALIRNIPIGDLGATQLRRLSRYELQLKLILSEIENRELKETTETQKTEVAQLQQDVFTDPLTGLHNRRWLDVKLKDLLLHDTPFILLVIDIDHFKSINDELSHLVGDKAIVAVSHELSLHFRSRNASCIRFGGEEFLIILENVSLKKAVAEGEEYRERIYQFHWQDILGERGLTVSIGVTEHISGENTQKTFYRADKALYQAKANGRNQLCLEK</sequence>
<dbReference type="PANTHER" id="PTHR45138">
    <property type="entry name" value="REGULATORY COMPONENTS OF SENSORY TRANSDUCTION SYSTEM"/>
    <property type="match status" value="1"/>
</dbReference>
<organism evidence="4 5">
    <name type="scientific">Vibrio marisflavi CECT 7928</name>
    <dbReference type="NCBI Taxonomy" id="634439"/>
    <lineage>
        <taxon>Bacteria</taxon>
        <taxon>Pseudomonadati</taxon>
        <taxon>Pseudomonadota</taxon>
        <taxon>Gammaproteobacteria</taxon>
        <taxon>Vibrionales</taxon>
        <taxon>Vibrionaceae</taxon>
        <taxon>Vibrio</taxon>
    </lineage>
</organism>
<dbReference type="Proteomes" id="UP000838748">
    <property type="component" value="Unassembled WGS sequence"/>
</dbReference>
<name>A0ABN8E080_9VIBR</name>
<dbReference type="CDD" id="cd01949">
    <property type="entry name" value="GGDEF"/>
    <property type="match status" value="1"/>
</dbReference>
<dbReference type="SUPFAM" id="SSF55073">
    <property type="entry name" value="Nucleotide cyclase"/>
    <property type="match status" value="1"/>
</dbReference>
<dbReference type="InterPro" id="IPR050469">
    <property type="entry name" value="Diguanylate_Cyclase"/>
</dbReference>
<dbReference type="PANTHER" id="PTHR45138:SF9">
    <property type="entry name" value="DIGUANYLATE CYCLASE DGCM-RELATED"/>
    <property type="match status" value="1"/>
</dbReference>
<comment type="caution">
    <text evidence="4">The sequence shown here is derived from an EMBL/GenBank/DDBJ whole genome shotgun (WGS) entry which is preliminary data.</text>
</comment>
<gene>
    <name evidence="4" type="ORF">VMF7928_01205</name>
</gene>
<evidence type="ECO:0000313" key="4">
    <source>
        <dbReference type="EMBL" id="CAH0537625.1"/>
    </source>
</evidence>
<dbReference type="Gene3D" id="1.25.40.10">
    <property type="entry name" value="Tetratricopeptide repeat domain"/>
    <property type="match status" value="1"/>
</dbReference>
<evidence type="ECO:0000256" key="2">
    <source>
        <dbReference type="ARBA" id="ARBA00034247"/>
    </source>
</evidence>
<evidence type="ECO:0000313" key="5">
    <source>
        <dbReference type="Proteomes" id="UP000838748"/>
    </source>
</evidence>
<dbReference type="NCBIfam" id="TIGR00254">
    <property type="entry name" value="GGDEF"/>
    <property type="match status" value="1"/>
</dbReference>
<comment type="catalytic activity">
    <reaction evidence="2">
        <text>2 GTP = 3',3'-c-di-GMP + 2 diphosphate</text>
        <dbReference type="Rhea" id="RHEA:24898"/>
        <dbReference type="ChEBI" id="CHEBI:33019"/>
        <dbReference type="ChEBI" id="CHEBI:37565"/>
        <dbReference type="ChEBI" id="CHEBI:58805"/>
        <dbReference type="EC" id="2.7.7.65"/>
    </reaction>
</comment>
<evidence type="ECO:0000256" key="1">
    <source>
        <dbReference type="ARBA" id="ARBA00012528"/>
    </source>
</evidence>
<protein>
    <recommendedName>
        <fullName evidence="1">diguanylate cyclase</fullName>
        <ecNumber evidence="1">2.7.7.65</ecNumber>
    </recommendedName>
</protein>
<proteinExistence type="predicted"/>
<dbReference type="PROSITE" id="PS50887">
    <property type="entry name" value="GGDEF"/>
    <property type="match status" value="1"/>
</dbReference>
<accession>A0ABN8E080</accession>
<dbReference type="InterPro" id="IPR000160">
    <property type="entry name" value="GGDEF_dom"/>
</dbReference>